<feature type="signal peptide" evidence="1">
    <location>
        <begin position="1"/>
        <end position="25"/>
    </location>
</feature>
<evidence type="ECO:0000313" key="2">
    <source>
        <dbReference type="EMBL" id="OCL14672.1"/>
    </source>
</evidence>
<evidence type="ECO:0000313" key="3">
    <source>
        <dbReference type="Proteomes" id="UP000250140"/>
    </source>
</evidence>
<dbReference type="Proteomes" id="UP000250140">
    <property type="component" value="Unassembled WGS sequence"/>
</dbReference>
<organism evidence="2 3">
    <name type="scientific">Glonium stellatum</name>
    <dbReference type="NCBI Taxonomy" id="574774"/>
    <lineage>
        <taxon>Eukaryota</taxon>
        <taxon>Fungi</taxon>
        <taxon>Dikarya</taxon>
        <taxon>Ascomycota</taxon>
        <taxon>Pezizomycotina</taxon>
        <taxon>Dothideomycetes</taxon>
        <taxon>Pleosporomycetidae</taxon>
        <taxon>Gloniales</taxon>
        <taxon>Gloniaceae</taxon>
        <taxon>Glonium</taxon>
    </lineage>
</organism>
<feature type="chain" id="PRO_5034461137" evidence="1">
    <location>
        <begin position="26"/>
        <end position="266"/>
    </location>
</feature>
<gene>
    <name evidence="2" type="ORF">AOQ84DRAFT_384548</name>
</gene>
<dbReference type="EMBL" id="KV748548">
    <property type="protein sequence ID" value="OCL14672.1"/>
    <property type="molecule type" value="Genomic_DNA"/>
</dbReference>
<dbReference type="OrthoDB" id="3944685at2759"/>
<sequence>MYTQSCGAALFSALMLLLSCTLVSATDTGTNFLNLRTIITAAADTIWAPLNATGVSNVTNFGSIPAIAQSTIGTADLIANVTGSILGSKYSLDVNKAAFINNTTIPMDGIYTNYLDAIPTLSSALTALGKSWHQELNIPIYLAIEALTESVHGFGSSMLQANLITSNSTIRTIQVANTLSDAQAAWSKILNYPGRRRRSAPIVPVRRSTEGEARVIDGAIRRAEDVSQGDVKPASNAQCSEGVPCVNSFKKRRVGTVVGRSIVPWA</sequence>
<evidence type="ECO:0000256" key="1">
    <source>
        <dbReference type="SAM" id="SignalP"/>
    </source>
</evidence>
<reference evidence="2 3" key="1">
    <citation type="journal article" date="2016" name="Nat. Commun.">
        <title>Ectomycorrhizal ecology is imprinted in the genome of the dominant symbiotic fungus Cenococcum geophilum.</title>
        <authorList>
            <consortium name="DOE Joint Genome Institute"/>
            <person name="Peter M."/>
            <person name="Kohler A."/>
            <person name="Ohm R.A."/>
            <person name="Kuo A."/>
            <person name="Krutzmann J."/>
            <person name="Morin E."/>
            <person name="Arend M."/>
            <person name="Barry K.W."/>
            <person name="Binder M."/>
            <person name="Choi C."/>
            <person name="Clum A."/>
            <person name="Copeland A."/>
            <person name="Grisel N."/>
            <person name="Haridas S."/>
            <person name="Kipfer T."/>
            <person name="LaButti K."/>
            <person name="Lindquist E."/>
            <person name="Lipzen A."/>
            <person name="Maire R."/>
            <person name="Meier B."/>
            <person name="Mihaltcheva S."/>
            <person name="Molinier V."/>
            <person name="Murat C."/>
            <person name="Poggeler S."/>
            <person name="Quandt C.A."/>
            <person name="Sperisen C."/>
            <person name="Tritt A."/>
            <person name="Tisserant E."/>
            <person name="Crous P.W."/>
            <person name="Henrissat B."/>
            <person name="Nehls U."/>
            <person name="Egli S."/>
            <person name="Spatafora J.W."/>
            <person name="Grigoriev I.V."/>
            <person name="Martin F.M."/>
        </authorList>
    </citation>
    <scope>NUCLEOTIDE SEQUENCE [LARGE SCALE GENOMIC DNA]</scope>
    <source>
        <strain evidence="2 3">CBS 207.34</strain>
    </source>
</reference>
<keyword evidence="3" id="KW-1185">Reference proteome</keyword>
<protein>
    <submittedName>
        <fullName evidence="2">Uncharacterized protein</fullName>
    </submittedName>
</protein>
<dbReference type="AlphaFoldDB" id="A0A8E2JZB1"/>
<proteinExistence type="predicted"/>
<name>A0A8E2JZB1_9PEZI</name>
<keyword evidence="1" id="KW-0732">Signal</keyword>
<accession>A0A8E2JZB1</accession>